<evidence type="ECO:0000313" key="1">
    <source>
        <dbReference type="EMBL" id="EJD35041.1"/>
    </source>
</evidence>
<evidence type="ECO:0000313" key="2">
    <source>
        <dbReference type="Proteomes" id="UP000006514"/>
    </source>
</evidence>
<organism evidence="1 2">
    <name type="scientific">Auricularia subglabra (strain TFB-10046 / SS5)</name>
    <name type="common">White-rot fungus</name>
    <name type="synonym">Auricularia delicata (strain TFB10046)</name>
    <dbReference type="NCBI Taxonomy" id="717982"/>
    <lineage>
        <taxon>Eukaryota</taxon>
        <taxon>Fungi</taxon>
        <taxon>Dikarya</taxon>
        <taxon>Basidiomycota</taxon>
        <taxon>Agaricomycotina</taxon>
        <taxon>Agaricomycetes</taxon>
        <taxon>Auriculariales</taxon>
        <taxon>Auriculariaceae</taxon>
        <taxon>Auricularia</taxon>
    </lineage>
</organism>
<keyword evidence="2" id="KW-1185">Reference proteome</keyword>
<accession>J0WQY6</accession>
<dbReference type="EMBL" id="JH687907">
    <property type="protein sequence ID" value="EJD35041.1"/>
    <property type="molecule type" value="Genomic_DNA"/>
</dbReference>
<sequence>MASLRRVALSSDDSIDLSPISGFKHMDFGGDGKVRSGGNPSPNSIVILHSPSASMDLLQPPAHSGSQAGALSGVQVLHVSRPGNTVTLC</sequence>
<name>J0WQY6_AURST</name>
<reference evidence="2" key="1">
    <citation type="journal article" date="2012" name="Science">
        <title>The Paleozoic origin of enzymatic lignin decomposition reconstructed from 31 fungal genomes.</title>
        <authorList>
            <person name="Floudas D."/>
            <person name="Binder M."/>
            <person name="Riley R."/>
            <person name="Barry K."/>
            <person name="Blanchette R.A."/>
            <person name="Henrissat B."/>
            <person name="Martinez A.T."/>
            <person name="Otillar R."/>
            <person name="Spatafora J.W."/>
            <person name="Yadav J.S."/>
            <person name="Aerts A."/>
            <person name="Benoit I."/>
            <person name="Boyd A."/>
            <person name="Carlson A."/>
            <person name="Copeland A."/>
            <person name="Coutinho P.M."/>
            <person name="de Vries R.P."/>
            <person name="Ferreira P."/>
            <person name="Findley K."/>
            <person name="Foster B."/>
            <person name="Gaskell J."/>
            <person name="Glotzer D."/>
            <person name="Gorecki P."/>
            <person name="Heitman J."/>
            <person name="Hesse C."/>
            <person name="Hori C."/>
            <person name="Igarashi K."/>
            <person name="Jurgens J.A."/>
            <person name="Kallen N."/>
            <person name="Kersten P."/>
            <person name="Kohler A."/>
            <person name="Kuees U."/>
            <person name="Kumar T.K.A."/>
            <person name="Kuo A."/>
            <person name="LaButti K."/>
            <person name="Larrondo L.F."/>
            <person name="Lindquist E."/>
            <person name="Ling A."/>
            <person name="Lombard V."/>
            <person name="Lucas S."/>
            <person name="Lundell T."/>
            <person name="Martin R."/>
            <person name="McLaughlin D.J."/>
            <person name="Morgenstern I."/>
            <person name="Morin E."/>
            <person name="Murat C."/>
            <person name="Nagy L.G."/>
            <person name="Nolan M."/>
            <person name="Ohm R.A."/>
            <person name="Patyshakuliyeva A."/>
            <person name="Rokas A."/>
            <person name="Ruiz-Duenas F.J."/>
            <person name="Sabat G."/>
            <person name="Salamov A."/>
            <person name="Samejima M."/>
            <person name="Schmutz J."/>
            <person name="Slot J.C."/>
            <person name="St John F."/>
            <person name="Stenlid J."/>
            <person name="Sun H."/>
            <person name="Sun S."/>
            <person name="Syed K."/>
            <person name="Tsang A."/>
            <person name="Wiebenga A."/>
            <person name="Young D."/>
            <person name="Pisabarro A."/>
            <person name="Eastwood D.C."/>
            <person name="Martin F."/>
            <person name="Cullen D."/>
            <person name="Grigoriev I.V."/>
            <person name="Hibbett D.S."/>
        </authorList>
    </citation>
    <scope>NUCLEOTIDE SEQUENCE [LARGE SCALE GENOMIC DNA]</scope>
    <source>
        <strain evidence="2">TFB10046</strain>
    </source>
</reference>
<proteinExistence type="predicted"/>
<dbReference type="KEGG" id="adl:AURDEDRAFT_175880"/>
<dbReference type="Proteomes" id="UP000006514">
    <property type="component" value="Unassembled WGS sequence"/>
</dbReference>
<dbReference type="AlphaFoldDB" id="J0WQY6"/>
<protein>
    <submittedName>
        <fullName evidence="1">Uncharacterized protein</fullName>
    </submittedName>
</protein>
<dbReference type="InParanoid" id="J0WQY6"/>
<gene>
    <name evidence="1" type="ORF">AURDEDRAFT_175880</name>
</gene>